<reference evidence="3 4" key="1">
    <citation type="journal article" date="2018" name="Mol. Plant">
        <title>The genome of Artemisia annua provides insight into the evolution of Asteraceae family and artemisinin biosynthesis.</title>
        <authorList>
            <person name="Shen Q."/>
            <person name="Zhang L."/>
            <person name="Liao Z."/>
            <person name="Wang S."/>
            <person name="Yan T."/>
            <person name="Shi P."/>
            <person name="Liu M."/>
            <person name="Fu X."/>
            <person name="Pan Q."/>
            <person name="Wang Y."/>
            <person name="Lv Z."/>
            <person name="Lu X."/>
            <person name="Zhang F."/>
            <person name="Jiang W."/>
            <person name="Ma Y."/>
            <person name="Chen M."/>
            <person name="Hao X."/>
            <person name="Li L."/>
            <person name="Tang Y."/>
            <person name="Lv G."/>
            <person name="Zhou Y."/>
            <person name="Sun X."/>
            <person name="Brodelius P.E."/>
            <person name="Rose J.K.C."/>
            <person name="Tang K."/>
        </authorList>
    </citation>
    <scope>NUCLEOTIDE SEQUENCE [LARGE SCALE GENOMIC DNA]</scope>
    <source>
        <strain evidence="4">cv. Huhao1</strain>
        <tissue evidence="3">Leaf</tissue>
    </source>
</reference>
<dbReference type="EMBL" id="PKPP01002043">
    <property type="protein sequence ID" value="PWA78059.1"/>
    <property type="molecule type" value="Genomic_DNA"/>
</dbReference>
<sequence>MLVFEDASNGSSDDHMRKANRMASLLWVWRLQKCFDIREGWSYLRENMNDKLKVIHRDIKSANIVLDDIWNAEDCRLWALQVTTCECKMKKEADVYSFGVVLFEIMCWRLAYNELYNANNEKGLPSMVIRRFIEETLKEMVYPKIKEADENIFVLTRVEQDSLDAFSKIAYQCLAETQAKRPTREVAIKELEKALNINLLSLSVVVCVEIEDGINKQNGREKGKEACKYLRKKCPLNCIFFPYFPPNDPQRFAFVHKIYGASNVAKTLQQLPVQLRGDAAECLYQEAKCRMSDPVYGCVAIISQLQHEINSAQSELAMVQADLSILRSMYESVPTIDIGTPMLKGVGEPSFYSFHCGNTALFVAAKPKKNHTGT</sequence>
<accession>A0A2U1NX24</accession>
<evidence type="ECO:0000259" key="2">
    <source>
        <dbReference type="PROSITE" id="PS50891"/>
    </source>
</evidence>
<dbReference type="OrthoDB" id="684652at2759"/>
<keyword evidence="3" id="KW-0808">Transferase</keyword>
<keyword evidence="4" id="KW-1185">Reference proteome</keyword>
<evidence type="ECO:0000313" key="3">
    <source>
        <dbReference type="EMBL" id="PWA78059.1"/>
    </source>
</evidence>
<proteinExistence type="inferred from homology"/>
<dbReference type="Gene3D" id="1.10.510.10">
    <property type="entry name" value="Transferase(Phosphotransferase) domain 1"/>
    <property type="match status" value="2"/>
</dbReference>
<evidence type="ECO:0000313" key="4">
    <source>
        <dbReference type="Proteomes" id="UP000245207"/>
    </source>
</evidence>
<dbReference type="InterPro" id="IPR008271">
    <property type="entry name" value="Ser/Thr_kinase_AS"/>
</dbReference>
<dbReference type="AlphaFoldDB" id="A0A2U1NX24"/>
<protein>
    <submittedName>
        <fullName evidence="3">Protein kinase-like domain-containing protein</fullName>
    </submittedName>
</protein>
<dbReference type="Pfam" id="PF03195">
    <property type="entry name" value="LOB"/>
    <property type="match status" value="1"/>
</dbReference>
<comment type="caution">
    <text evidence="3">The sequence shown here is derived from an EMBL/GenBank/DDBJ whole genome shotgun (WGS) entry which is preliminary data.</text>
</comment>
<dbReference type="PROSITE" id="PS00108">
    <property type="entry name" value="PROTEIN_KINASE_ST"/>
    <property type="match status" value="1"/>
</dbReference>
<comment type="similarity">
    <text evidence="1">Belongs to the LOB domain-containing protein family.</text>
</comment>
<dbReference type="STRING" id="35608.A0A2U1NX24"/>
<dbReference type="GO" id="GO:0004672">
    <property type="term" value="F:protein kinase activity"/>
    <property type="evidence" value="ECO:0007669"/>
    <property type="project" value="InterPro"/>
</dbReference>
<dbReference type="PANTHER" id="PTHR31301">
    <property type="entry name" value="LOB DOMAIN-CONTAINING PROTEIN 4-RELATED"/>
    <property type="match status" value="1"/>
</dbReference>
<dbReference type="InterPro" id="IPR011009">
    <property type="entry name" value="Kinase-like_dom_sf"/>
</dbReference>
<evidence type="ECO:0000256" key="1">
    <source>
        <dbReference type="ARBA" id="ARBA00005474"/>
    </source>
</evidence>
<gene>
    <name evidence="3" type="ORF">CTI12_AA198530</name>
</gene>
<name>A0A2U1NX24_ARTAN</name>
<dbReference type="Proteomes" id="UP000245207">
    <property type="component" value="Unassembled WGS sequence"/>
</dbReference>
<dbReference type="SUPFAM" id="SSF56112">
    <property type="entry name" value="Protein kinase-like (PK-like)"/>
    <property type="match status" value="1"/>
</dbReference>
<dbReference type="PROSITE" id="PS50891">
    <property type="entry name" value="LOB"/>
    <property type="match status" value="1"/>
</dbReference>
<keyword evidence="3" id="KW-0418">Kinase</keyword>
<dbReference type="PANTHER" id="PTHR31301:SF120">
    <property type="entry name" value="LOB DOMAIN-CONTAINING PROTEIN 23-RELATED"/>
    <property type="match status" value="1"/>
</dbReference>
<dbReference type="InterPro" id="IPR004883">
    <property type="entry name" value="LOB"/>
</dbReference>
<organism evidence="3 4">
    <name type="scientific">Artemisia annua</name>
    <name type="common">Sweet wormwood</name>
    <dbReference type="NCBI Taxonomy" id="35608"/>
    <lineage>
        <taxon>Eukaryota</taxon>
        <taxon>Viridiplantae</taxon>
        <taxon>Streptophyta</taxon>
        <taxon>Embryophyta</taxon>
        <taxon>Tracheophyta</taxon>
        <taxon>Spermatophyta</taxon>
        <taxon>Magnoliopsida</taxon>
        <taxon>eudicotyledons</taxon>
        <taxon>Gunneridae</taxon>
        <taxon>Pentapetalae</taxon>
        <taxon>asterids</taxon>
        <taxon>campanulids</taxon>
        <taxon>Asterales</taxon>
        <taxon>Asteraceae</taxon>
        <taxon>Asteroideae</taxon>
        <taxon>Anthemideae</taxon>
        <taxon>Artemisiinae</taxon>
        <taxon>Artemisia</taxon>
    </lineage>
</organism>
<feature type="domain" description="LOB" evidence="2">
    <location>
        <begin position="222"/>
        <end position="323"/>
    </location>
</feature>